<accession>A0AAN8YMG7</accession>
<dbReference type="Proteomes" id="UP001371456">
    <property type="component" value="Unassembled WGS sequence"/>
</dbReference>
<protein>
    <submittedName>
        <fullName evidence="1">Uncharacterized protein</fullName>
    </submittedName>
</protein>
<comment type="caution">
    <text evidence="1">The sequence shown here is derived from an EMBL/GenBank/DDBJ whole genome shotgun (WGS) entry which is preliminary data.</text>
</comment>
<evidence type="ECO:0000313" key="2">
    <source>
        <dbReference type="Proteomes" id="UP001371456"/>
    </source>
</evidence>
<reference evidence="1 2" key="1">
    <citation type="submission" date="2024-02" db="EMBL/GenBank/DDBJ databases">
        <title>de novo genome assembly of Solanum bulbocastanum strain 11H21.</title>
        <authorList>
            <person name="Hosaka A.J."/>
        </authorList>
    </citation>
    <scope>NUCLEOTIDE SEQUENCE [LARGE SCALE GENOMIC DNA]</scope>
    <source>
        <tissue evidence="1">Young leaves</tissue>
    </source>
</reference>
<dbReference type="AlphaFoldDB" id="A0AAN8YMG7"/>
<organism evidence="1 2">
    <name type="scientific">Solanum bulbocastanum</name>
    <name type="common">Wild potato</name>
    <dbReference type="NCBI Taxonomy" id="147425"/>
    <lineage>
        <taxon>Eukaryota</taxon>
        <taxon>Viridiplantae</taxon>
        <taxon>Streptophyta</taxon>
        <taxon>Embryophyta</taxon>
        <taxon>Tracheophyta</taxon>
        <taxon>Spermatophyta</taxon>
        <taxon>Magnoliopsida</taxon>
        <taxon>eudicotyledons</taxon>
        <taxon>Gunneridae</taxon>
        <taxon>Pentapetalae</taxon>
        <taxon>asterids</taxon>
        <taxon>lamiids</taxon>
        <taxon>Solanales</taxon>
        <taxon>Solanaceae</taxon>
        <taxon>Solanoideae</taxon>
        <taxon>Solaneae</taxon>
        <taxon>Solanum</taxon>
    </lineage>
</organism>
<name>A0AAN8YMG7_SOLBU</name>
<dbReference type="EMBL" id="JBANQN010000003">
    <property type="protein sequence ID" value="KAK6794293.1"/>
    <property type="molecule type" value="Genomic_DNA"/>
</dbReference>
<proteinExistence type="predicted"/>
<gene>
    <name evidence="1" type="ORF">RDI58_007746</name>
</gene>
<sequence length="121" mass="13439">MGFPIVLPHAESDEAADCYFLLHLYFLLKVYSGIGEATTRLFAQYRSSSSTSKMNRAKPWRHPSLHKFAAMCNETNTGIVGSSGEKVLDLDLSEFDWVMNGKCSRAWLCKARSTSHGGEAC</sequence>
<evidence type="ECO:0000313" key="1">
    <source>
        <dbReference type="EMBL" id="KAK6794293.1"/>
    </source>
</evidence>
<keyword evidence="2" id="KW-1185">Reference proteome</keyword>